<dbReference type="Gramene" id="AET2Gv20718800.1">
    <property type="protein sequence ID" value="AET2Gv20718800.1"/>
    <property type="gene ID" value="AET2Gv20718800"/>
</dbReference>
<keyword evidence="2" id="KW-1185">Reference proteome</keyword>
<reference evidence="1" key="4">
    <citation type="submission" date="2019-03" db="UniProtKB">
        <authorList>
            <consortium name="EnsemblPlants"/>
        </authorList>
    </citation>
    <scope>IDENTIFICATION</scope>
</reference>
<dbReference type="AlphaFoldDB" id="A0A453C332"/>
<proteinExistence type="predicted"/>
<evidence type="ECO:0000313" key="2">
    <source>
        <dbReference type="Proteomes" id="UP000015105"/>
    </source>
</evidence>
<reference evidence="2" key="2">
    <citation type="journal article" date="2017" name="Nat. Plants">
        <title>The Aegilops tauschii genome reveals multiple impacts of transposons.</title>
        <authorList>
            <person name="Zhao G."/>
            <person name="Zou C."/>
            <person name="Li K."/>
            <person name="Wang K."/>
            <person name="Li T."/>
            <person name="Gao L."/>
            <person name="Zhang X."/>
            <person name="Wang H."/>
            <person name="Yang Z."/>
            <person name="Liu X."/>
            <person name="Jiang W."/>
            <person name="Mao L."/>
            <person name="Kong X."/>
            <person name="Jiao Y."/>
            <person name="Jia J."/>
        </authorList>
    </citation>
    <scope>NUCLEOTIDE SEQUENCE [LARGE SCALE GENOMIC DNA]</scope>
    <source>
        <strain evidence="2">cv. AL8/78</strain>
    </source>
</reference>
<dbReference type="Proteomes" id="UP000015105">
    <property type="component" value="Chromosome 2D"/>
</dbReference>
<sequence length="68" mass="7816">EPKHKILRLVMLWSKGIACWYQHVQWAFSQAKGMLTKNGCSLLRSASHHVNYPSYRSVTHSCGIVFVK</sequence>
<dbReference type="EnsemblPlants" id="AET2Gv20718800.1">
    <property type="protein sequence ID" value="AET2Gv20718800.1"/>
    <property type="gene ID" value="AET2Gv20718800"/>
</dbReference>
<name>A0A453C332_AEGTS</name>
<evidence type="ECO:0000313" key="1">
    <source>
        <dbReference type="EnsemblPlants" id="AET2Gv20718800.1"/>
    </source>
</evidence>
<reference evidence="2" key="1">
    <citation type="journal article" date="2014" name="Science">
        <title>Ancient hybridizations among the ancestral genomes of bread wheat.</title>
        <authorList>
            <consortium name="International Wheat Genome Sequencing Consortium,"/>
            <person name="Marcussen T."/>
            <person name="Sandve S.R."/>
            <person name="Heier L."/>
            <person name="Spannagl M."/>
            <person name="Pfeifer M."/>
            <person name="Jakobsen K.S."/>
            <person name="Wulff B.B."/>
            <person name="Steuernagel B."/>
            <person name="Mayer K.F."/>
            <person name="Olsen O.A."/>
        </authorList>
    </citation>
    <scope>NUCLEOTIDE SEQUENCE [LARGE SCALE GENOMIC DNA]</scope>
    <source>
        <strain evidence="2">cv. AL8/78</strain>
    </source>
</reference>
<organism evidence="1 2">
    <name type="scientific">Aegilops tauschii subsp. strangulata</name>
    <name type="common">Goatgrass</name>
    <dbReference type="NCBI Taxonomy" id="200361"/>
    <lineage>
        <taxon>Eukaryota</taxon>
        <taxon>Viridiplantae</taxon>
        <taxon>Streptophyta</taxon>
        <taxon>Embryophyta</taxon>
        <taxon>Tracheophyta</taxon>
        <taxon>Spermatophyta</taxon>
        <taxon>Magnoliopsida</taxon>
        <taxon>Liliopsida</taxon>
        <taxon>Poales</taxon>
        <taxon>Poaceae</taxon>
        <taxon>BOP clade</taxon>
        <taxon>Pooideae</taxon>
        <taxon>Triticodae</taxon>
        <taxon>Triticeae</taxon>
        <taxon>Triticinae</taxon>
        <taxon>Aegilops</taxon>
    </lineage>
</organism>
<reference evidence="1" key="5">
    <citation type="journal article" date="2021" name="G3 (Bethesda)">
        <title>Aegilops tauschii genome assembly Aet v5.0 features greater sequence contiguity and improved annotation.</title>
        <authorList>
            <person name="Wang L."/>
            <person name="Zhu T."/>
            <person name="Rodriguez J.C."/>
            <person name="Deal K.R."/>
            <person name="Dubcovsky J."/>
            <person name="McGuire P.E."/>
            <person name="Lux T."/>
            <person name="Spannagl M."/>
            <person name="Mayer K.F.X."/>
            <person name="Baldrich P."/>
            <person name="Meyers B.C."/>
            <person name="Huo N."/>
            <person name="Gu Y.Q."/>
            <person name="Zhou H."/>
            <person name="Devos K.M."/>
            <person name="Bennetzen J.L."/>
            <person name="Unver T."/>
            <person name="Budak H."/>
            <person name="Gulick P.J."/>
            <person name="Galiba G."/>
            <person name="Kalapos B."/>
            <person name="Nelson D.R."/>
            <person name="Li P."/>
            <person name="You F.M."/>
            <person name="Luo M.C."/>
            <person name="Dvorak J."/>
        </authorList>
    </citation>
    <scope>NUCLEOTIDE SEQUENCE [LARGE SCALE GENOMIC DNA]</scope>
    <source>
        <strain evidence="1">cv. AL8/78</strain>
    </source>
</reference>
<accession>A0A453C332</accession>
<reference evidence="1" key="3">
    <citation type="journal article" date="2017" name="Nature">
        <title>Genome sequence of the progenitor of the wheat D genome Aegilops tauschii.</title>
        <authorList>
            <person name="Luo M.C."/>
            <person name="Gu Y.Q."/>
            <person name="Puiu D."/>
            <person name="Wang H."/>
            <person name="Twardziok S.O."/>
            <person name="Deal K.R."/>
            <person name="Huo N."/>
            <person name="Zhu T."/>
            <person name="Wang L."/>
            <person name="Wang Y."/>
            <person name="McGuire P.E."/>
            <person name="Liu S."/>
            <person name="Long H."/>
            <person name="Ramasamy R.K."/>
            <person name="Rodriguez J.C."/>
            <person name="Van S.L."/>
            <person name="Yuan L."/>
            <person name="Wang Z."/>
            <person name="Xia Z."/>
            <person name="Xiao L."/>
            <person name="Anderson O.D."/>
            <person name="Ouyang S."/>
            <person name="Liang Y."/>
            <person name="Zimin A.V."/>
            <person name="Pertea G."/>
            <person name="Qi P."/>
            <person name="Bennetzen J.L."/>
            <person name="Dai X."/>
            <person name="Dawson M.W."/>
            <person name="Muller H.G."/>
            <person name="Kugler K."/>
            <person name="Rivarola-Duarte L."/>
            <person name="Spannagl M."/>
            <person name="Mayer K.F.X."/>
            <person name="Lu F.H."/>
            <person name="Bevan M.W."/>
            <person name="Leroy P."/>
            <person name="Li P."/>
            <person name="You F.M."/>
            <person name="Sun Q."/>
            <person name="Liu Z."/>
            <person name="Lyons E."/>
            <person name="Wicker T."/>
            <person name="Salzberg S.L."/>
            <person name="Devos K.M."/>
            <person name="Dvorak J."/>
        </authorList>
    </citation>
    <scope>NUCLEOTIDE SEQUENCE [LARGE SCALE GENOMIC DNA]</scope>
    <source>
        <strain evidence="1">cv. AL8/78</strain>
    </source>
</reference>
<protein>
    <submittedName>
        <fullName evidence="1">Uncharacterized protein</fullName>
    </submittedName>
</protein>